<reference evidence="1 2" key="1">
    <citation type="submission" date="2018-12" db="EMBL/GenBank/DDBJ databases">
        <title>Amycolatopsis eburnea sp. nov. actinomycete associate with arbuscular mycorrhiza fungal spore.</title>
        <authorList>
            <person name="Lumyong S."/>
            <person name="Chaiya L."/>
        </authorList>
    </citation>
    <scope>NUCLEOTIDE SEQUENCE [LARGE SCALE GENOMIC DNA]</scope>
    <source>
        <strain evidence="1 2">GLM-1</strain>
    </source>
</reference>
<dbReference type="OrthoDB" id="3538837at2"/>
<organism evidence="1 2">
    <name type="scientific">Amycolatopsis eburnea</name>
    <dbReference type="NCBI Taxonomy" id="2267691"/>
    <lineage>
        <taxon>Bacteria</taxon>
        <taxon>Bacillati</taxon>
        <taxon>Actinomycetota</taxon>
        <taxon>Actinomycetes</taxon>
        <taxon>Pseudonocardiales</taxon>
        <taxon>Pseudonocardiaceae</taxon>
        <taxon>Amycolatopsis</taxon>
    </lineage>
</organism>
<accession>A0A3R9E6S3</accession>
<dbReference type="RefSeq" id="WP_125307214.1">
    <property type="nucleotide sequence ID" value="NZ_RSEC01000032.1"/>
</dbReference>
<dbReference type="Proteomes" id="UP000267081">
    <property type="component" value="Unassembled WGS sequence"/>
</dbReference>
<comment type="caution">
    <text evidence="1">The sequence shown here is derived from an EMBL/GenBank/DDBJ whole genome shotgun (WGS) entry which is preliminary data.</text>
</comment>
<gene>
    <name evidence="1" type="ORF">EIY87_09100</name>
</gene>
<evidence type="ECO:0000313" key="2">
    <source>
        <dbReference type="Proteomes" id="UP000267081"/>
    </source>
</evidence>
<name>A0A3R9E6S3_9PSEU</name>
<dbReference type="EMBL" id="RSEC01000032">
    <property type="protein sequence ID" value="RSD21964.1"/>
    <property type="molecule type" value="Genomic_DNA"/>
</dbReference>
<keyword evidence="2" id="KW-1185">Reference proteome</keyword>
<sequence length="130" mass="14555">MAGRDWKRLASYVIDARTAAGFPVRRTFAKHIVVSDKTLQRLELDHMAIRPAKLAAIERGVGWAPGSAEAVLAGGEPTLLAGVTHIAGPDLRDDTERQLWALPDLSDEERWAFIDLHRAHQVREHRRFGE</sequence>
<proteinExistence type="predicted"/>
<evidence type="ECO:0000313" key="1">
    <source>
        <dbReference type="EMBL" id="RSD21964.1"/>
    </source>
</evidence>
<dbReference type="AlphaFoldDB" id="A0A3R9E6S3"/>
<protein>
    <submittedName>
        <fullName evidence="1">Uncharacterized protein</fullName>
    </submittedName>
</protein>